<dbReference type="GO" id="GO:0008083">
    <property type="term" value="F:growth factor activity"/>
    <property type="evidence" value="ECO:0007669"/>
    <property type="project" value="UniProtKB-KW"/>
</dbReference>
<organism evidence="2 3">
    <name type="scientific">Liparis tanakae</name>
    <name type="common">Tanaka's snailfish</name>
    <dbReference type="NCBI Taxonomy" id="230148"/>
    <lineage>
        <taxon>Eukaryota</taxon>
        <taxon>Metazoa</taxon>
        <taxon>Chordata</taxon>
        <taxon>Craniata</taxon>
        <taxon>Vertebrata</taxon>
        <taxon>Euteleostomi</taxon>
        <taxon>Actinopterygii</taxon>
        <taxon>Neopterygii</taxon>
        <taxon>Teleostei</taxon>
        <taxon>Neoteleostei</taxon>
        <taxon>Acanthomorphata</taxon>
        <taxon>Eupercaria</taxon>
        <taxon>Perciformes</taxon>
        <taxon>Cottioidei</taxon>
        <taxon>Cottales</taxon>
        <taxon>Liparidae</taxon>
        <taxon>Liparis</taxon>
    </lineage>
</organism>
<accession>A0A4Z2IR86</accession>
<evidence type="ECO:0000256" key="1">
    <source>
        <dbReference type="RuleBase" id="RU363133"/>
    </source>
</evidence>
<keyword evidence="1" id="KW-0202">Cytokine</keyword>
<comment type="caution">
    <text evidence="2">The sequence shown here is derived from an EMBL/GenBank/DDBJ whole genome shotgun (WGS) entry which is preliminary data.</text>
</comment>
<reference evidence="2 3" key="1">
    <citation type="submission" date="2019-03" db="EMBL/GenBank/DDBJ databases">
        <title>First draft genome of Liparis tanakae, snailfish: a comprehensive survey of snailfish specific genes.</title>
        <authorList>
            <person name="Kim W."/>
            <person name="Song I."/>
            <person name="Jeong J.-H."/>
            <person name="Kim D."/>
            <person name="Kim S."/>
            <person name="Ryu S."/>
            <person name="Song J.Y."/>
            <person name="Lee S.K."/>
        </authorList>
    </citation>
    <scope>NUCLEOTIDE SEQUENCE [LARGE SCALE GENOMIC DNA]</scope>
    <source>
        <tissue evidence="2">Muscle</tissue>
    </source>
</reference>
<dbReference type="GO" id="GO:0005143">
    <property type="term" value="F:interleukin-12 receptor binding"/>
    <property type="evidence" value="ECO:0007669"/>
    <property type="project" value="InterPro"/>
</dbReference>
<dbReference type="InterPro" id="IPR004281">
    <property type="entry name" value="IL-12_alpha"/>
</dbReference>
<dbReference type="Proteomes" id="UP000314294">
    <property type="component" value="Unassembled WGS sequence"/>
</dbReference>
<dbReference type="GO" id="GO:0005615">
    <property type="term" value="C:extracellular space"/>
    <property type="evidence" value="ECO:0007669"/>
    <property type="project" value="UniProtKB-KW"/>
</dbReference>
<comment type="subunit">
    <text evidence="1">Heterodimer with IL12B; disulfide-linked. The heterodimer is known as interleukin IL-12.</text>
</comment>
<dbReference type="AlphaFoldDB" id="A0A4Z2IR86"/>
<keyword evidence="1" id="KW-1015">Disulfide bond</keyword>
<evidence type="ECO:0000313" key="2">
    <source>
        <dbReference type="EMBL" id="TNN80341.1"/>
    </source>
</evidence>
<dbReference type="SUPFAM" id="SSF47266">
    <property type="entry name" value="4-helical cytokines"/>
    <property type="match status" value="1"/>
</dbReference>
<sequence length="203" mass="22366">MRRTRVDADVALFAVGFASCVLLLLLTSSGRASAGLPVHARRAAKSADCSGIFGSLLQTVRKLPGGVLCFNIASDGGTMVGQAETPLACAPTQTQSECLRNIRKDLAYYAAAFRSYLDPPLRSRQEEEALLNPTLEMIQSLKKSYCLMPNEEKDSLEKVAAPKWENDSFSKRQKMCKMMRGFHVRTITINRAMGYISSGDHRK</sequence>
<dbReference type="EMBL" id="SRLO01000055">
    <property type="protein sequence ID" value="TNN80341.1"/>
    <property type="molecule type" value="Genomic_DNA"/>
</dbReference>
<keyword evidence="1" id="KW-0964">Secreted</keyword>
<dbReference type="GO" id="GO:0005125">
    <property type="term" value="F:cytokine activity"/>
    <property type="evidence" value="ECO:0007669"/>
    <property type="project" value="UniProtKB-KW"/>
</dbReference>
<comment type="similarity">
    <text evidence="1">Belongs to the IL-6 superfamily.</text>
</comment>
<dbReference type="Gene3D" id="1.20.1250.10">
    <property type="match status" value="1"/>
</dbReference>
<gene>
    <name evidence="2" type="primary">Il12a</name>
    <name evidence="1" type="synonym">IL12A</name>
    <name evidence="2" type="ORF">EYF80_009365</name>
</gene>
<dbReference type="OrthoDB" id="9893660at2759"/>
<keyword evidence="3" id="KW-1185">Reference proteome</keyword>
<dbReference type="InterPro" id="IPR009079">
    <property type="entry name" value="4_helix_cytokine-like_core"/>
</dbReference>
<protein>
    <recommendedName>
        <fullName evidence="1">Interleukin-12 subunit alpha</fullName>
        <shortName evidence="1">IL-12A</shortName>
    </recommendedName>
</protein>
<dbReference type="PROSITE" id="PS51257">
    <property type="entry name" value="PROKAR_LIPOPROTEIN"/>
    <property type="match status" value="1"/>
</dbReference>
<dbReference type="GO" id="GO:0006955">
    <property type="term" value="P:immune response"/>
    <property type="evidence" value="ECO:0007669"/>
    <property type="project" value="InterPro"/>
</dbReference>
<keyword evidence="1" id="KW-0339">Growth factor</keyword>
<dbReference type="Pfam" id="PF03039">
    <property type="entry name" value="IL12"/>
    <property type="match status" value="1"/>
</dbReference>
<comment type="subcellular location">
    <subcellularLocation>
        <location evidence="1">Secreted</location>
    </subcellularLocation>
</comment>
<proteinExistence type="inferred from homology"/>
<evidence type="ECO:0000313" key="3">
    <source>
        <dbReference type="Proteomes" id="UP000314294"/>
    </source>
</evidence>
<name>A0A4Z2IR86_9TELE</name>